<dbReference type="GO" id="GO:0003677">
    <property type="term" value="F:DNA binding"/>
    <property type="evidence" value="ECO:0007669"/>
    <property type="project" value="UniProtKB-UniRule"/>
</dbReference>
<feature type="DNA-binding region" description="Homeobox" evidence="9">
    <location>
        <begin position="4"/>
        <end position="68"/>
    </location>
</feature>
<dbReference type="Pfam" id="PF00046">
    <property type="entry name" value="Homeodomain"/>
    <property type="match status" value="1"/>
</dbReference>
<gene>
    <name evidence="12" type="ORF">CISIN_1g039144mg</name>
</gene>
<dbReference type="InterPro" id="IPR044555">
    <property type="entry name" value="WUSCHEL-like"/>
</dbReference>
<dbReference type="EMBL" id="KK784886">
    <property type="protein sequence ID" value="KDO73034.1"/>
    <property type="molecule type" value="Genomic_DNA"/>
</dbReference>
<evidence type="ECO:0000256" key="4">
    <source>
        <dbReference type="ARBA" id="ARBA00023125"/>
    </source>
</evidence>
<name>A0A067G072_CITSI</name>
<evidence type="ECO:0000256" key="7">
    <source>
        <dbReference type="ARBA" id="ARBA00023242"/>
    </source>
</evidence>
<keyword evidence="3" id="KW-0805">Transcription regulation</keyword>
<evidence type="ECO:0000256" key="1">
    <source>
        <dbReference type="ARBA" id="ARBA00004123"/>
    </source>
</evidence>
<dbReference type="GO" id="GO:0003700">
    <property type="term" value="F:DNA-binding transcription factor activity"/>
    <property type="evidence" value="ECO:0007669"/>
    <property type="project" value="InterPro"/>
</dbReference>
<dbReference type="eggNOG" id="ENOG502S13K">
    <property type="taxonomic scope" value="Eukaryota"/>
</dbReference>
<dbReference type="GO" id="GO:0099402">
    <property type="term" value="P:plant organ development"/>
    <property type="evidence" value="ECO:0007669"/>
    <property type="project" value="InterPro"/>
</dbReference>
<keyword evidence="6" id="KW-0804">Transcription</keyword>
<comment type="similarity">
    <text evidence="8">Belongs to the WUS homeobox family.</text>
</comment>
<evidence type="ECO:0000256" key="8">
    <source>
        <dbReference type="ARBA" id="ARBA00024040"/>
    </source>
</evidence>
<dbReference type="PANTHER" id="PTHR45940:SF42">
    <property type="entry name" value="WUSCHEL-RELATED HOMEOBOX 3"/>
    <property type="match status" value="1"/>
</dbReference>
<proteinExistence type="inferred from homology"/>
<evidence type="ECO:0000256" key="3">
    <source>
        <dbReference type="ARBA" id="ARBA00023015"/>
    </source>
</evidence>
<evidence type="ECO:0000313" key="13">
    <source>
        <dbReference type="Proteomes" id="UP000027120"/>
    </source>
</evidence>
<reference evidence="12 13" key="1">
    <citation type="submission" date="2014-04" db="EMBL/GenBank/DDBJ databases">
        <authorList>
            <consortium name="International Citrus Genome Consortium"/>
            <person name="Gmitter F."/>
            <person name="Chen C."/>
            <person name="Farmerie W."/>
            <person name="Harkins T."/>
            <person name="Desany B."/>
            <person name="Mohiuddin M."/>
            <person name="Kodira C."/>
            <person name="Borodovsky M."/>
            <person name="Lomsadze A."/>
            <person name="Burns P."/>
            <person name="Jenkins J."/>
            <person name="Prochnik S."/>
            <person name="Shu S."/>
            <person name="Chapman J."/>
            <person name="Pitluck S."/>
            <person name="Schmutz J."/>
            <person name="Rokhsar D."/>
        </authorList>
    </citation>
    <scope>NUCLEOTIDE SEQUENCE</scope>
</reference>
<dbReference type="CDD" id="cd00086">
    <property type="entry name" value="homeodomain"/>
    <property type="match status" value="1"/>
</dbReference>
<keyword evidence="7 9" id="KW-0539">Nucleus</keyword>
<evidence type="ECO:0000256" key="6">
    <source>
        <dbReference type="ARBA" id="ARBA00023163"/>
    </source>
</evidence>
<accession>A0A067G072</accession>
<dbReference type="PROSITE" id="PS50071">
    <property type="entry name" value="HOMEOBOX_2"/>
    <property type="match status" value="1"/>
</dbReference>
<dbReference type="InterPro" id="IPR001356">
    <property type="entry name" value="HD"/>
</dbReference>
<feature type="domain" description="Homeobox" evidence="11">
    <location>
        <begin position="2"/>
        <end position="67"/>
    </location>
</feature>
<dbReference type="STRING" id="2711.A0A067G072"/>
<keyword evidence="2" id="KW-0217">Developmental protein</keyword>
<sequence>MSPAGSTRWCPTPEQLMILEEMYRSGVRTPNASQIQHITAHLSHFGKIEGKNVFYWFQNHKARERQKLRRKLGKQLQLQQQQQIFQHHHHLQQCCQVPNHHQQLLHCSFQSPPAGGSFSNPAKVLTQGMLTEDASTKTMSYTWKKGIQERVEMEKSLMGMYGRDWKMMVDVAPRSLQPCCSKPPLRTLELFPITATNLKEECNSSKQN</sequence>
<keyword evidence="4 9" id="KW-0238">DNA-binding</keyword>
<evidence type="ECO:0000259" key="11">
    <source>
        <dbReference type="PROSITE" id="PS50071"/>
    </source>
</evidence>
<evidence type="ECO:0000256" key="5">
    <source>
        <dbReference type="ARBA" id="ARBA00023155"/>
    </source>
</evidence>
<evidence type="ECO:0000256" key="10">
    <source>
        <dbReference type="RuleBase" id="RU000682"/>
    </source>
</evidence>
<dbReference type="InterPro" id="IPR009057">
    <property type="entry name" value="Homeodomain-like_sf"/>
</dbReference>
<dbReference type="PaxDb" id="2711-XP_006488654.1"/>
<dbReference type="SMART" id="SM00389">
    <property type="entry name" value="HOX"/>
    <property type="match status" value="1"/>
</dbReference>
<evidence type="ECO:0000256" key="9">
    <source>
        <dbReference type="PROSITE-ProRule" id="PRU00108"/>
    </source>
</evidence>
<dbReference type="PANTHER" id="PTHR45940">
    <property type="entry name" value="WUSCHEL-RELATED HOMEOBOX 1-RELATED"/>
    <property type="match status" value="1"/>
</dbReference>
<comment type="subcellular location">
    <subcellularLocation>
        <location evidence="1 9 10">Nucleus</location>
    </subcellularLocation>
</comment>
<dbReference type="SMR" id="A0A067G072"/>
<dbReference type="AlphaFoldDB" id="A0A067G072"/>
<keyword evidence="5 9" id="KW-0371">Homeobox</keyword>
<protein>
    <recommendedName>
        <fullName evidence="11">Homeobox domain-containing protein</fullName>
    </recommendedName>
</protein>
<dbReference type="Proteomes" id="UP000027120">
    <property type="component" value="Unassembled WGS sequence"/>
</dbReference>
<organism evidence="12 13">
    <name type="scientific">Citrus sinensis</name>
    <name type="common">Sweet orange</name>
    <name type="synonym">Citrus aurantium var. sinensis</name>
    <dbReference type="NCBI Taxonomy" id="2711"/>
    <lineage>
        <taxon>Eukaryota</taxon>
        <taxon>Viridiplantae</taxon>
        <taxon>Streptophyta</taxon>
        <taxon>Embryophyta</taxon>
        <taxon>Tracheophyta</taxon>
        <taxon>Spermatophyta</taxon>
        <taxon>Magnoliopsida</taxon>
        <taxon>eudicotyledons</taxon>
        <taxon>Gunneridae</taxon>
        <taxon>Pentapetalae</taxon>
        <taxon>rosids</taxon>
        <taxon>malvids</taxon>
        <taxon>Sapindales</taxon>
        <taxon>Rutaceae</taxon>
        <taxon>Aurantioideae</taxon>
        <taxon>Citrus</taxon>
    </lineage>
</organism>
<dbReference type="Gene3D" id="1.10.10.60">
    <property type="entry name" value="Homeodomain-like"/>
    <property type="match status" value="1"/>
</dbReference>
<dbReference type="FunFam" id="1.10.10.60:FF:000146">
    <property type="entry name" value="WUSCHEL-related homeobox 4"/>
    <property type="match status" value="1"/>
</dbReference>
<evidence type="ECO:0000313" key="12">
    <source>
        <dbReference type="EMBL" id="KDO73034.1"/>
    </source>
</evidence>
<dbReference type="GO" id="GO:0005634">
    <property type="term" value="C:nucleus"/>
    <property type="evidence" value="ECO:0007669"/>
    <property type="project" value="UniProtKB-SubCell"/>
</dbReference>
<keyword evidence="13" id="KW-1185">Reference proteome</keyword>
<dbReference type="SUPFAM" id="SSF46689">
    <property type="entry name" value="Homeodomain-like"/>
    <property type="match status" value="1"/>
</dbReference>
<evidence type="ECO:0000256" key="2">
    <source>
        <dbReference type="ARBA" id="ARBA00022473"/>
    </source>
</evidence>